<reference evidence="1" key="1">
    <citation type="submission" date="2020-08" db="EMBL/GenBank/DDBJ databases">
        <title>Multicomponent nature underlies the extraordinary mechanical properties of spider dragline silk.</title>
        <authorList>
            <person name="Kono N."/>
            <person name="Nakamura H."/>
            <person name="Mori M."/>
            <person name="Yoshida Y."/>
            <person name="Ohtoshi R."/>
            <person name="Malay A.D."/>
            <person name="Moran D.A.P."/>
            <person name="Tomita M."/>
            <person name="Numata K."/>
            <person name="Arakawa K."/>
        </authorList>
    </citation>
    <scope>NUCLEOTIDE SEQUENCE</scope>
</reference>
<protein>
    <submittedName>
        <fullName evidence="1">Uncharacterized protein</fullName>
    </submittedName>
</protein>
<gene>
    <name evidence="1" type="ORF">NPIL_381061</name>
</gene>
<keyword evidence="2" id="KW-1185">Reference proteome</keyword>
<organism evidence="1 2">
    <name type="scientific">Nephila pilipes</name>
    <name type="common">Giant wood spider</name>
    <name type="synonym">Nephila maculata</name>
    <dbReference type="NCBI Taxonomy" id="299642"/>
    <lineage>
        <taxon>Eukaryota</taxon>
        <taxon>Metazoa</taxon>
        <taxon>Ecdysozoa</taxon>
        <taxon>Arthropoda</taxon>
        <taxon>Chelicerata</taxon>
        <taxon>Arachnida</taxon>
        <taxon>Araneae</taxon>
        <taxon>Araneomorphae</taxon>
        <taxon>Entelegynae</taxon>
        <taxon>Araneoidea</taxon>
        <taxon>Nephilidae</taxon>
        <taxon>Nephila</taxon>
    </lineage>
</organism>
<sequence length="139" mass="15231">MRKECHMVDAGQCATEAASAGSILNVFFIYSKVRTMEIDAPVAVSAQKANKYCKCCKCGNFGAGSFKIAGIQMKRQKRSNSGHGEKNFAGFRTKCHFYIALCKTLQAVIGVTTSAQYAKVTWILNTFSNLLIKWAANKS</sequence>
<dbReference type="EMBL" id="BMAW01043970">
    <property type="protein sequence ID" value="GFS42070.1"/>
    <property type="molecule type" value="Genomic_DNA"/>
</dbReference>
<comment type="caution">
    <text evidence="1">The sequence shown here is derived from an EMBL/GenBank/DDBJ whole genome shotgun (WGS) entry which is preliminary data.</text>
</comment>
<evidence type="ECO:0000313" key="1">
    <source>
        <dbReference type="EMBL" id="GFS42070.1"/>
    </source>
</evidence>
<dbReference type="Proteomes" id="UP000887013">
    <property type="component" value="Unassembled WGS sequence"/>
</dbReference>
<name>A0A8X6MAQ4_NEPPI</name>
<proteinExistence type="predicted"/>
<accession>A0A8X6MAQ4</accession>
<dbReference type="AlphaFoldDB" id="A0A8X6MAQ4"/>
<evidence type="ECO:0000313" key="2">
    <source>
        <dbReference type="Proteomes" id="UP000887013"/>
    </source>
</evidence>